<proteinExistence type="predicted"/>
<dbReference type="Gene3D" id="3.80.10.10">
    <property type="entry name" value="Ribonuclease Inhibitor"/>
    <property type="match status" value="1"/>
</dbReference>
<gene>
    <name evidence="1" type="ORF">B296_00020076</name>
</gene>
<protein>
    <submittedName>
        <fullName evidence="1">Uncharacterized protein</fullName>
    </submittedName>
</protein>
<dbReference type="Proteomes" id="UP000287651">
    <property type="component" value="Unassembled WGS sequence"/>
</dbReference>
<reference evidence="1 2" key="1">
    <citation type="journal article" date="2014" name="Agronomy (Basel)">
        <title>A Draft Genome Sequence for Ensete ventricosum, the Drought-Tolerant Tree Against Hunger.</title>
        <authorList>
            <person name="Harrison J."/>
            <person name="Moore K.A."/>
            <person name="Paszkiewicz K."/>
            <person name="Jones T."/>
            <person name="Grant M."/>
            <person name="Ambacheew D."/>
            <person name="Muzemil S."/>
            <person name="Studholme D.J."/>
        </authorList>
    </citation>
    <scope>NUCLEOTIDE SEQUENCE [LARGE SCALE GENOMIC DNA]</scope>
</reference>
<dbReference type="InterPro" id="IPR001611">
    <property type="entry name" value="Leu-rich_rpt"/>
</dbReference>
<dbReference type="Pfam" id="PF13516">
    <property type="entry name" value="LRR_6"/>
    <property type="match status" value="2"/>
</dbReference>
<sequence length="200" mass="22133">MGGACSRKRDLLDEDDFRRSGRYSKSGSSKWLLLMLPRCSTDVTAGRQGKCPSLMELCVAKVCEVRRAVDIFFLPFACHQDIHLGEYPGVKDGWMGIISSQGQSLLSLDISCSDVTDSGLCLLKNCSNIQSLKCNYCDQISDCGLEHISGKYLWLLLDAIKCELSADLKKLESLNIKYCNCVTDADMVPLSGWLHLDTSC</sequence>
<dbReference type="AlphaFoldDB" id="A0A427B1M3"/>
<dbReference type="EMBL" id="AMZH03000701">
    <property type="protein sequence ID" value="RRT82409.1"/>
    <property type="molecule type" value="Genomic_DNA"/>
</dbReference>
<comment type="caution">
    <text evidence="1">The sequence shown here is derived from an EMBL/GenBank/DDBJ whole genome shotgun (WGS) entry which is preliminary data.</text>
</comment>
<evidence type="ECO:0000313" key="2">
    <source>
        <dbReference type="Proteomes" id="UP000287651"/>
    </source>
</evidence>
<dbReference type="SUPFAM" id="SSF52047">
    <property type="entry name" value="RNI-like"/>
    <property type="match status" value="1"/>
</dbReference>
<dbReference type="InterPro" id="IPR032675">
    <property type="entry name" value="LRR_dom_sf"/>
</dbReference>
<name>A0A427B1M3_ENSVE</name>
<evidence type="ECO:0000313" key="1">
    <source>
        <dbReference type="EMBL" id="RRT82409.1"/>
    </source>
</evidence>
<accession>A0A427B1M3</accession>
<organism evidence="1 2">
    <name type="scientific">Ensete ventricosum</name>
    <name type="common">Abyssinian banana</name>
    <name type="synonym">Musa ensete</name>
    <dbReference type="NCBI Taxonomy" id="4639"/>
    <lineage>
        <taxon>Eukaryota</taxon>
        <taxon>Viridiplantae</taxon>
        <taxon>Streptophyta</taxon>
        <taxon>Embryophyta</taxon>
        <taxon>Tracheophyta</taxon>
        <taxon>Spermatophyta</taxon>
        <taxon>Magnoliopsida</taxon>
        <taxon>Liliopsida</taxon>
        <taxon>Zingiberales</taxon>
        <taxon>Musaceae</taxon>
        <taxon>Ensete</taxon>
    </lineage>
</organism>